<evidence type="ECO:0000313" key="5">
    <source>
        <dbReference type="Proteomes" id="UP001642483"/>
    </source>
</evidence>
<dbReference type="SMART" id="SM00032">
    <property type="entry name" value="CCP"/>
    <property type="match status" value="1"/>
</dbReference>
<sequence>MRLILVTIMVALVFVQPSFSWYYTYNGQKDCAPQKTPENGEKWCMFQRRSHELGAVCYFSCREGFILTGASTNKCTLTQGGRAAKFNVTGGKCELPGAADNHSNRTGPFYIYPAAKPNYHLSWDSNNRLVLTNVTGKHHMFYIIKPGSNGHLDTVSFQSAADPTLYIVKEAQGLKVLQKKQIHPSLGSWETVTSFFIFQNKFQSGYYGIQPIKRPNLYFIYTLTNTVTLQWSYRQSVFNPKKASFFWKDP</sequence>
<dbReference type="SUPFAM" id="SSF57535">
    <property type="entry name" value="Complement control module/SCR domain"/>
    <property type="match status" value="1"/>
</dbReference>
<dbReference type="InterPro" id="IPR000436">
    <property type="entry name" value="Sushi_SCR_CCP_dom"/>
</dbReference>
<dbReference type="EMBL" id="CAWYQH010000046">
    <property type="protein sequence ID" value="CAK8678282.1"/>
    <property type="molecule type" value="Genomic_DNA"/>
</dbReference>
<dbReference type="Proteomes" id="UP001642483">
    <property type="component" value="Unassembled WGS sequence"/>
</dbReference>
<keyword evidence="1" id="KW-1015">Disulfide bond</keyword>
<evidence type="ECO:0000256" key="2">
    <source>
        <dbReference type="SAM" id="SignalP"/>
    </source>
</evidence>
<name>A0ABP0FF26_CLALP</name>
<evidence type="ECO:0000259" key="3">
    <source>
        <dbReference type="SMART" id="SM00032"/>
    </source>
</evidence>
<feature type="chain" id="PRO_5047356633" description="Sushi domain-containing protein" evidence="2">
    <location>
        <begin position="21"/>
        <end position="250"/>
    </location>
</feature>
<feature type="signal peptide" evidence="2">
    <location>
        <begin position="1"/>
        <end position="20"/>
    </location>
</feature>
<protein>
    <recommendedName>
        <fullName evidence="3">Sushi domain-containing protein</fullName>
    </recommendedName>
</protein>
<dbReference type="InterPro" id="IPR035976">
    <property type="entry name" value="Sushi/SCR/CCP_sf"/>
</dbReference>
<dbReference type="CDD" id="cd00033">
    <property type="entry name" value="CCP"/>
    <property type="match status" value="1"/>
</dbReference>
<gene>
    <name evidence="4" type="ORF">CVLEPA_LOCUS8213</name>
</gene>
<accession>A0ABP0FF26</accession>
<dbReference type="Gene3D" id="2.10.70.10">
    <property type="entry name" value="Complement Module, domain 1"/>
    <property type="match status" value="1"/>
</dbReference>
<feature type="domain" description="Sushi" evidence="3">
    <location>
        <begin position="31"/>
        <end position="93"/>
    </location>
</feature>
<organism evidence="4 5">
    <name type="scientific">Clavelina lepadiformis</name>
    <name type="common">Light-bulb sea squirt</name>
    <name type="synonym">Ascidia lepadiformis</name>
    <dbReference type="NCBI Taxonomy" id="159417"/>
    <lineage>
        <taxon>Eukaryota</taxon>
        <taxon>Metazoa</taxon>
        <taxon>Chordata</taxon>
        <taxon>Tunicata</taxon>
        <taxon>Ascidiacea</taxon>
        <taxon>Aplousobranchia</taxon>
        <taxon>Clavelinidae</taxon>
        <taxon>Clavelina</taxon>
    </lineage>
</organism>
<keyword evidence="5" id="KW-1185">Reference proteome</keyword>
<keyword evidence="2" id="KW-0732">Signal</keyword>
<comment type="caution">
    <text evidence="4">The sequence shown here is derived from an EMBL/GenBank/DDBJ whole genome shotgun (WGS) entry which is preliminary data.</text>
</comment>
<evidence type="ECO:0000256" key="1">
    <source>
        <dbReference type="ARBA" id="ARBA00023157"/>
    </source>
</evidence>
<evidence type="ECO:0000313" key="4">
    <source>
        <dbReference type="EMBL" id="CAK8678282.1"/>
    </source>
</evidence>
<reference evidence="4 5" key="1">
    <citation type="submission" date="2024-02" db="EMBL/GenBank/DDBJ databases">
        <authorList>
            <person name="Daric V."/>
            <person name="Darras S."/>
        </authorList>
    </citation>
    <scope>NUCLEOTIDE SEQUENCE [LARGE SCALE GENOMIC DNA]</scope>
</reference>
<proteinExistence type="predicted"/>